<gene>
    <name evidence="4" type="ORF">CFOL_v3_22862</name>
</gene>
<dbReference type="EMBL" id="BDDD01001972">
    <property type="protein sequence ID" value="GAV79397.1"/>
    <property type="molecule type" value="Genomic_DNA"/>
</dbReference>
<evidence type="ECO:0000313" key="5">
    <source>
        <dbReference type="Proteomes" id="UP000187406"/>
    </source>
</evidence>
<evidence type="ECO:0000313" key="4">
    <source>
        <dbReference type="EMBL" id="GAV79397.1"/>
    </source>
</evidence>
<dbReference type="CDD" id="cd00590">
    <property type="entry name" value="RRM_SF"/>
    <property type="match status" value="2"/>
</dbReference>
<feature type="domain" description="RRM" evidence="3">
    <location>
        <begin position="471"/>
        <end position="549"/>
    </location>
</feature>
<protein>
    <submittedName>
        <fullName evidence="4">RRM_6 domain-containing protein</fullName>
    </submittedName>
</protein>
<dbReference type="AlphaFoldDB" id="A0A1Q3CGQ8"/>
<feature type="compositionally biased region" description="Basic and acidic residues" evidence="2">
    <location>
        <begin position="329"/>
        <end position="338"/>
    </location>
</feature>
<name>A0A1Q3CGQ8_CEPFO</name>
<keyword evidence="5" id="KW-1185">Reference proteome</keyword>
<accession>A0A1Q3CGQ8</accession>
<dbReference type="Gene3D" id="3.30.70.330">
    <property type="match status" value="3"/>
</dbReference>
<dbReference type="InParanoid" id="A0A1Q3CGQ8"/>
<dbReference type="InterPro" id="IPR012677">
    <property type="entry name" value="Nucleotide-bd_a/b_plait_sf"/>
</dbReference>
<feature type="region of interest" description="Disordered" evidence="2">
    <location>
        <begin position="296"/>
        <end position="430"/>
    </location>
</feature>
<comment type="caution">
    <text evidence="4">The sequence shown here is derived from an EMBL/GenBank/DDBJ whole genome shotgun (WGS) entry which is preliminary data.</text>
</comment>
<sequence length="774" mass="85166">MALSGLRLQKPPGLSHFHKTGLIKSARCCSSSSSGESQKKLFKAEKLEAKTYVHGPWHCLKHMFTSLKEMLLGNPQSLKQIMGERTDAKGCLTASEDISTQNSPYATESGEPLRIVTSCEVEREAQSTKKCNLKSMTTSHMLKEDFSKDEVRQDVSGRFVGLDRNHGTGAEHISCLIQQLGNETFRTIEKSSVKLLSIGNGNFQLEKTATFVQTEIVGSKVDKMPASSEGSQNVMGLVGLHMSTKSDCAVGGRMDKRSMIASKLPDKVGGRSGEDAAGDIEIKGLIDSIKGLSRDQPIIMGQKSDVKRRNTSLKSNTMENESNKGNIADNKKREERGSLNEGRNLNMADNDKMKSQPYSDVKKSHTSLKGHSMGSRGKKLNVKKGEPSSGNKNSYINFVADDTSLKGHSMGNGGNKLNVKKEKPSSGNKNSYINFVADDQVKPEPSLPPTSKEGLDETLSTSFPEERYLQNKVLVRFLNEKVEIKDIFLAFQHCGSIVNIEVVSPAVGSYFKDAFIYFQTKEGLQKALKTPDPTVKKTDVVVEATYSKDIPNTISIPDQIGDPDVPVAMLKNPTRTVKITQLAHGTTSHHLKEALAFLGGGITSCFLDSSSSVAYVEFETEDSKECAIARHSINVLGKQLLIFRIDAPRTTVIRISNVPPKLYSKVRHICNSYGMVKYIIPRATGIMDVHFKLAELPKVLKILNSLNGLQLEDGQLLAQPAPVFPPEILKALWSKPDERRHVKAVILKLAKNTDLEDTTELLDLVSKYYSNDCE</sequence>
<dbReference type="SMART" id="SM00360">
    <property type="entry name" value="RRM"/>
    <property type="match status" value="2"/>
</dbReference>
<dbReference type="Proteomes" id="UP000187406">
    <property type="component" value="Unassembled WGS sequence"/>
</dbReference>
<dbReference type="Pfam" id="PF00076">
    <property type="entry name" value="RRM_1"/>
    <property type="match status" value="1"/>
</dbReference>
<dbReference type="PANTHER" id="PTHR34568">
    <property type="entry name" value="RRM DOMAIN-CONTAINING PROTEIN"/>
    <property type="match status" value="1"/>
</dbReference>
<dbReference type="InterPro" id="IPR000504">
    <property type="entry name" value="RRM_dom"/>
</dbReference>
<feature type="region of interest" description="Disordered" evidence="2">
    <location>
        <begin position="440"/>
        <end position="459"/>
    </location>
</feature>
<keyword evidence="1" id="KW-0694">RNA-binding</keyword>
<dbReference type="OrthoDB" id="1938644at2759"/>
<dbReference type="SUPFAM" id="SSF54928">
    <property type="entry name" value="RNA-binding domain, RBD"/>
    <property type="match status" value="2"/>
</dbReference>
<dbReference type="GO" id="GO:0003723">
    <property type="term" value="F:RNA binding"/>
    <property type="evidence" value="ECO:0007669"/>
    <property type="project" value="UniProtKB-UniRule"/>
</dbReference>
<feature type="compositionally biased region" description="Polar residues" evidence="2">
    <location>
        <begin position="312"/>
        <end position="325"/>
    </location>
</feature>
<proteinExistence type="predicted"/>
<evidence type="ECO:0000256" key="2">
    <source>
        <dbReference type="SAM" id="MobiDB-lite"/>
    </source>
</evidence>
<dbReference type="InterPro" id="IPR058942">
    <property type="entry name" value="AT3G52170-like"/>
</dbReference>
<dbReference type="PROSITE" id="PS50102">
    <property type="entry name" value="RRM"/>
    <property type="match status" value="1"/>
</dbReference>
<dbReference type="PANTHER" id="PTHR34568:SF5">
    <property type="entry name" value="RNA-BINDING (RRM_RBD_RNP MOTIFS) FAMILY PROTEIN"/>
    <property type="match status" value="1"/>
</dbReference>
<reference evidence="5" key="1">
    <citation type="submission" date="2016-04" db="EMBL/GenBank/DDBJ databases">
        <title>Cephalotus genome sequencing.</title>
        <authorList>
            <person name="Fukushima K."/>
            <person name="Hasebe M."/>
            <person name="Fang X."/>
        </authorList>
    </citation>
    <scope>NUCLEOTIDE SEQUENCE [LARGE SCALE GENOMIC DNA]</scope>
    <source>
        <strain evidence="5">cv. St1</strain>
    </source>
</reference>
<evidence type="ECO:0000256" key="1">
    <source>
        <dbReference type="PROSITE-ProRule" id="PRU00176"/>
    </source>
</evidence>
<dbReference type="InterPro" id="IPR035979">
    <property type="entry name" value="RBD_domain_sf"/>
</dbReference>
<organism evidence="4 5">
    <name type="scientific">Cephalotus follicularis</name>
    <name type="common">Albany pitcher plant</name>
    <dbReference type="NCBI Taxonomy" id="3775"/>
    <lineage>
        <taxon>Eukaryota</taxon>
        <taxon>Viridiplantae</taxon>
        <taxon>Streptophyta</taxon>
        <taxon>Embryophyta</taxon>
        <taxon>Tracheophyta</taxon>
        <taxon>Spermatophyta</taxon>
        <taxon>Magnoliopsida</taxon>
        <taxon>eudicotyledons</taxon>
        <taxon>Gunneridae</taxon>
        <taxon>Pentapetalae</taxon>
        <taxon>rosids</taxon>
        <taxon>fabids</taxon>
        <taxon>Oxalidales</taxon>
        <taxon>Cephalotaceae</taxon>
        <taxon>Cephalotus</taxon>
    </lineage>
</organism>
<evidence type="ECO:0000259" key="3">
    <source>
        <dbReference type="PROSITE" id="PS50102"/>
    </source>
</evidence>